<accession>A0A6C0AEE8</accession>
<reference evidence="1" key="1">
    <citation type="journal article" date="2020" name="Nature">
        <title>Giant virus diversity and host interactions through global metagenomics.</title>
        <authorList>
            <person name="Schulz F."/>
            <person name="Roux S."/>
            <person name="Paez-Espino D."/>
            <person name="Jungbluth S."/>
            <person name="Walsh D.A."/>
            <person name="Denef V.J."/>
            <person name="McMahon K.D."/>
            <person name="Konstantinidis K.T."/>
            <person name="Eloe-Fadrosh E.A."/>
            <person name="Kyrpides N.C."/>
            <person name="Woyke T."/>
        </authorList>
    </citation>
    <scope>NUCLEOTIDE SEQUENCE</scope>
    <source>
        <strain evidence="1">GVMAG-S-1021933-23</strain>
    </source>
</reference>
<proteinExistence type="predicted"/>
<protein>
    <submittedName>
        <fullName evidence="1">Uncharacterized protein</fullName>
    </submittedName>
</protein>
<name>A0A6C0AEE8_9ZZZZ</name>
<evidence type="ECO:0000313" key="1">
    <source>
        <dbReference type="EMBL" id="QHS78062.1"/>
    </source>
</evidence>
<dbReference type="EMBL" id="MN740594">
    <property type="protein sequence ID" value="QHS78062.1"/>
    <property type="molecule type" value="Genomic_DNA"/>
</dbReference>
<dbReference type="AlphaFoldDB" id="A0A6C0AEE8"/>
<sequence>MNILFFLIFQNKMSRSIEAHNRIFYFTQVYTDKFVNINHWNGKHEIKFKNYKKWMQKIKKTINKGYFDKNFSDYCYHIRVDAAGDADDIDETQFKKFQEDRNKIKKVLIKLYPVLKYTVSGVTYDILDNIIDYIIEPLILDSAFEEISHDIN</sequence>
<organism evidence="1">
    <name type="scientific">viral metagenome</name>
    <dbReference type="NCBI Taxonomy" id="1070528"/>
    <lineage>
        <taxon>unclassified sequences</taxon>
        <taxon>metagenomes</taxon>
        <taxon>organismal metagenomes</taxon>
    </lineage>
</organism>